<evidence type="ECO:0000313" key="1">
    <source>
        <dbReference type="EMBL" id="PVX28130.1"/>
    </source>
</evidence>
<protein>
    <submittedName>
        <fullName evidence="1">Uncharacterized protein</fullName>
    </submittedName>
</protein>
<dbReference type="EMBL" id="QENQ01000001">
    <property type="protein sequence ID" value="PVX28130.1"/>
    <property type="molecule type" value="Genomic_DNA"/>
</dbReference>
<dbReference type="OrthoDB" id="7581705at2"/>
<name>A0A2U0S9X0_9SPHN</name>
<sequence length="83" mass="8559">MRAILGLLGILVLIAVVLIALGFINLDVRGGKLPTVSAETGSVTVGESNSTVRVPTVEMKEKRVSVPTIDVKKAPAPAPSPAQ</sequence>
<proteinExistence type="predicted"/>
<gene>
    <name evidence="1" type="ORF">DD559_01185</name>
</gene>
<comment type="caution">
    <text evidence="1">The sequence shown here is derived from an EMBL/GenBank/DDBJ whole genome shotgun (WGS) entry which is preliminary data.</text>
</comment>
<dbReference type="AlphaFoldDB" id="A0A2U0S9X0"/>
<keyword evidence="2" id="KW-1185">Reference proteome</keyword>
<dbReference type="RefSeq" id="WP_116467584.1">
    <property type="nucleotide sequence ID" value="NZ_QENQ01000001.1"/>
</dbReference>
<reference evidence="1 2" key="1">
    <citation type="submission" date="2018-05" db="EMBL/GenBank/DDBJ databases">
        <title>Description of Sphingomonas pokkalii sp nov, isolated from the rhizosphere of saline tolerant pokkali rice and its draft genome analysis.</title>
        <authorList>
            <person name="Menon R."/>
            <person name="Kumari S."/>
            <person name="Rameshkumar N."/>
        </authorList>
    </citation>
    <scope>NUCLEOTIDE SEQUENCE [LARGE SCALE GENOMIC DNA]</scope>
    <source>
        <strain evidence="1 2">L3B27</strain>
    </source>
</reference>
<organism evidence="1 2">
    <name type="scientific">Sphingomonas pokkalii</name>
    <dbReference type="NCBI Taxonomy" id="2175090"/>
    <lineage>
        <taxon>Bacteria</taxon>
        <taxon>Pseudomonadati</taxon>
        <taxon>Pseudomonadota</taxon>
        <taxon>Alphaproteobacteria</taxon>
        <taxon>Sphingomonadales</taxon>
        <taxon>Sphingomonadaceae</taxon>
        <taxon>Sphingomonas</taxon>
    </lineage>
</organism>
<evidence type="ECO:0000313" key="2">
    <source>
        <dbReference type="Proteomes" id="UP000245890"/>
    </source>
</evidence>
<accession>A0A2U0S9X0</accession>
<dbReference type="Proteomes" id="UP000245890">
    <property type="component" value="Unassembled WGS sequence"/>
</dbReference>